<dbReference type="SUPFAM" id="SSF56935">
    <property type="entry name" value="Porins"/>
    <property type="match status" value="1"/>
</dbReference>
<evidence type="ECO:0000256" key="2">
    <source>
        <dbReference type="ARBA" id="ARBA00023136"/>
    </source>
</evidence>
<protein>
    <recommendedName>
        <fullName evidence="5">DUF6268 domain-containing protein</fullName>
    </recommendedName>
</protein>
<dbReference type="KEGG" id="osu:NT6N_29250"/>
<dbReference type="InterPro" id="IPR036942">
    <property type="entry name" value="Beta-barrel_TonB_sf"/>
</dbReference>
<keyword evidence="2" id="KW-0472">Membrane</keyword>
<dbReference type="InterPro" id="IPR046235">
    <property type="entry name" value="DUF6268"/>
</dbReference>
<evidence type="ECO:0000256" key="4">
    <source>
        <dbReference type="SAM" id="SignalP"/>
    </source>
</evidence>
<reference evidence="6" key="1">
    <citation type="submission" date="2024-07" db="EMBL/GenBank/DDBJ databases">
        <title>Complete genome sequence of Verrucomicrobiaceae bacterium NT6N.</title>
        <authorList>
            <person name="Huang C."/>
            <person name="Takami H."/>
            <person name="Hamasaki K."/>
        </authorList>
    </citation>
    <scope>NUCLEOTIDE SEQUENCE</scope>
    <source>
        <strain evidence="6">NT6N</strain>
    </source>
</reference>
<feature type="signal peptide" evidence="4">
    <location>
        <begin position="1"/>
        <end position="21"/>
    </location>
</feature>
<dbReference type="EMBL" id="AP026866">
    <property type="protein sequence ID" value="BDS07885.1"/>
    <property type="molecule type" value="Genomic_DNA"/>
</dbReference>
<evidence type="ECO:0000256" key="3">
    <source>
        <dbReference type="ARBA" id="ARBA00023237"/>
    </source>
</evidence>
<dbReference type="Pfam" id="PF19783">
    <property type="entry name" value="DUF6268"/>
    <property type="match status" value="1"/>
</dbReference>
<dbReference type="Gene3D" id="2.40.170.20">
    <property type="entry name" value="TonB-dependent receptor, beta-barrel domain"/>
    <property type="match status" value="1"/>
</dbReference>
<comment type="subcellular location">
    <subcellularLocation>
        <location evidence="1">Cell outer membrane</location>
    </subcellularLocation>
</comment>
<feature type="domain" description="DUF6268" evidence="5">
    <location>
        <begin position="77"/>
        <end position="295"/>
    </location>
</feature>
<evidence type="ECO:0000259" key="5">
    <source>
        <dbReference type="Pfam" id="PF19783"/>
    </source>
</evidence>
<proteinExistence type="predicted"/>
<name>A0AAT9FPE6_9BACT</name>
<keyword evidence="4" id="KW-0732">Signal</keyword>
<evidence type="ECO:0000256" key="1">
    <source>
        <dbReference type="ARBA" id="ARBA00004442"/>
    </source>
</evidence>
<gene>
    <name evidence="6" type="ORF">NT6N_29250</name>
</gene>
<feature type="chain" id="PRO_5043725686" description="DUF6268 domain-containing protein" evidence="4">
    <location>
        <begin position="22"/>
        <end position="304"/>
    </location>
</feature>
<accession>A0AAT9FPE6</accession>
<evidence type="ECO:0000313" key="6">
    <source>
        <dbReference type="EMBL" id="BDS07885.1"/>
    </source>
</evidence>
<dbReference type="AlphaFoldDB" id="A0AAT9FPE6"/>
<dbReference type="GO" id="GO:0009279">
    <property type="term" value="C:cell outer membrane"/>
    <property type="evidence" value="ECO:0007669"/>
    <property type="project" value="UniProtKB-SubCell"/>
</dbReference>
<keyword evidence="3" id="KW-0998">Cell outer membrane</keyword>
<organism evidence="6">
    <name type="scientific">Oceaniferula spumae</name>
    <dbReference type="NCBI Taxonomy" id="2979115"/>
    <lineage>
        <taxon>Bacteria</taxon>
        <taxon>Pseudomonadati</taxon>
        <taxon>Verrucomicrobiota</taxon>
        <taxon>Verrucomicrobiia</taxon>
        <taxon>Verrucomicrobiales</taxon>
        <taxon>Verrucomicrobiaceae</taxon>
        <taxon>Oceaniferula</taxon>
    </lineage>
</organism>
<sequence length="304" mass="33046">MHVIKLLSPFAFATSSLILTAGEASVPASYPVSPQWVPSLGMGYLHQLDADVDSGGSFSVDRANFDFGMTRVYGPGKMAGVSIGYGYHDYHFENMAVNPWNEVHSLSLAFPVRWELDDRWSLFALPSARANFENGADISDSVTGGMLAGATYKFSDRLSIGPGIGMSSELEDTFNVFPILLIRWKISDDLVLQTSGSQGASQGPGLALTWQAAEKWKFSLGARYERLRFRLDDDGANPDGVGEEKGLPVYLGVSYQISKDSELSFYTGVKFAASLEVDNSTGDSVYKSDHDAAPFVGLSWNAKF</sequence>